<dbReference type="AlphaFoldDB" id="A0A1G1X2J5"/>
<gene>
    <name evidence="1" type="ORF">A3D99_04225</name>
</gene>
<evidence type="ECO:0000313" key="2">
    <source>
        <dbReference type="Proteomes" id="UP000177528"/>
    </source>
</evidence>
<dbReference type="EMBL" id="MHHR01000017">
    <property type="protein sequence ID" value="OGY34228.1"/>
    <property type="molecule type" value="Genomic_DNA"/>
</dbReference>
<protein>
    <submittedName>
        <fullName evidence="1">Uncharacterized protein</fullName>
    </submittedName>
</protein>
<sequence>MPIFFTFCGAPYVRDITSASLAIPQKDLISTTRAQCGLQKDIDLGFCCTKSRTMIKLAHGNGRFS</sequence>
<name>A0A1G1X2J5_9BACT</name>
<reference evidence="1 2" key="1">
    <citation type="journal article" date="2016" name="Nat. Commun.">
        <title>Thousands of microbial genomes shed light on interconnected biogeochemical processes in an aquifer system.</title>
        <authorList>
            <person name="Anantharaman K."/>
            <person name="Brown C.T."/>
            <person name="Hug L.A."/>
            <person name="Sharon I."/>
            <person name="Castelle C.J."/>
            <person name="Probst A.J."/>
            <person name="Thomas B.C."/>
            <person name="Singh A."/>
            <person name="Wilkins M.J."/>
            <person name="Karaoz U."/>
            <person name="Brodie E.L."/>
            <person name="Williams K.H."/>
            <person name="Hubbard S.S."/>
            <person name="Banfield J.F."/>
        </authorList>
    </citation>
    <scope>NUCLEOTIDE SEQUENCE [LARGE SCALE GENOMIC DNA]</scope>
</reference>
<organism evidence="1 2">
    <name type="scientific">Candidatus Andersenbacteria bacterium RIFCSPHIGHO2_12_FULL_45_11</name>
    <dbReference type="NCBI Taxonomy" id="1797281"/>
    <lineage>
        <taxon>Bacteria</taxon>
        <taxon>Candidatus Anderseniibacteriota</taxon>
    </lineage>
</organism>
<comment type="caution">
    <text evidence="1">The sequence shown here is derived from an EMBL/GenBank/DDBJ whole genome shotgun (WGS) entry which is preliminary data.</text>
</comment>
<proteinExistence type="predicted"/>
<evidence type="ECO:0000313" key="1">
    <source>
        <dbReference type="EMBL" id="OGY34228.1"/>
    </source>
</evidence>
<accession>A0A1G1X2J5</accession>
<dbReference type="Proteomes" id="UP000177528">
    <property type="component" value="Unassembled WGS sequence"/>
</dbReference>